<dbReference type="SMART" id="SM00320">
    <property type="entry name" value="WD40"/>
    <property type="match status" value="6"/>
</dbReference>
<dbReference type="Proteomes" id="UP001174909">
    <property type="component" value="Unassembled WGS sequence"/>
</dbReference>
<feature type="repeat" description="WD" evidence="1">
    <location>
        <begin position="1768"/>
        <end position="1809"/>
    </location>
</feature>
<feature type="region of interest" description="Disordered" evidence="2">
    <location>
        <begin position="796"/>
        <end position="837"/>
    </location>
</feature>
<evidence type="ECO:0000256" key="1">
    <source>
        <dbReference type="PROSITE-ProRule" id="PRU00221"/>
    </source>
</evidence>
<dbReference type="InterPro" id="IPR001680">
    <property type="entry name" value="WD40_rpt"/>
</dbReference>
<organism evidence="4 5">
    <name type="scientific">Geodia barretti</name>
    <name type="common">Barrett's horny sponge</name>
    <dbReference type="NCBI Taxonomy" id="519541"/>
    <lineage>
        <taxon>Eukaryota</taxon>
        <taxon>Metazoa</taxon>
        <taxon>Porifera</taxon>
        <taxon>Demospongiae</taxon>
        <taxon>Heteroscleromorpha</taxon>
        <taxon>Tetractinellida</taxon>
        <taxon>Astrophorina</taxon>
        <taxon>Geodiidae</taxon>
        <taxon>Geodia</taxon>
    </lineage>
</organism>
<reference evidence="4" key="1">
    <citation type="submission" date="2023-03" db="EMBL/GenBank/DDBJ databases">
        <authorList>
            <person name="Steffen K."/>
            <person name="Cardenas P."/>
        </authorList>
    </citation>
    <scope>NUCLEOTIDE SEQUENCE</scope>
</reference>
<keyword evidence="1" id="KW-0853">WD repeat</keyword>
<feature type="repeat" description="WD" evidence="1">
    <location>
        <begin position="1947"/>
        <end position="1988"/>
    </location>
</feature>
<feature type="domain" description="RAVE complex protein Rav1 C-terminal" evidence="3">
    <location>
        <begin position="420"/>
        <end position="633"/>
    </location>
</feature>
<dbReference type="GO" id="GO:0043291">
    <property type="term" value="C:RAVE complex"/>
    <property type="evidence" value="ECO:0007669"/>
    <property type="project" value="TreeGrafter"/>
</dbReference>
<accession>A0AA35QYF4</accession>
<name>A0AA35QYF4_GEOBA</name>
<feature type="compositionally biased region" description="Acidic residues" evidence="2">
    <location>
        <begin position="861"/>
        <end position="872"/>
    </location>
</feature>
<dbReference type="InterPro" id="IPR022033">
    <property type="entry name" value="Rav1p_C"/>
</dbReference>
<dbReference type="EMBL" id="CASHTH010000268">
    <property type="protein sequence ID" value="CAI7996402.1"/>
    <property type="molecule type" value="Genomic_DNA"/>
</dbReference>
<dbReference type="PANTHER" id="PTHR13950:SF9">
    <property type="entry name" value="RABCONNECTIN-3A"/>
    <property type="match status" value="1"/>
</dbReference>
<dbReference type="InterPro" id="IPR015943">
    <property type="entry name" value="WD40/YVTN_repeat-like_dom_sf"/>
</dbReference>
<proteinExistence type="predicted"/>
<feature type="region of interest" description="Disordered" evidence="2">
    <location>
        <begin position="855"/>
        <end position="881"/>
    </location>
</feature>
<dbReference type="PROSITE" id="PS50082">
    <property type="entry name" value="WD_REPEATS_2"/>
    <property type="match status" value="2"/>
</dbReference>
<evidence type="ECO:0000259" key="3">
    <source>
        <dbReference type="Pfam" id="PF12234"/>
    </source>
</evidence>
<evidence type="ECO:0000256" key="2">
    <source>
        <dbReference type="SAM" id="MobiDB-lite"/>
    </source>
</evidence>
<feature type="domain" description="RAVE complex protein Rav1 C-terminal" evidence="3">
    <location>
        <begin position="59"/>
        <end position="218"/>
    </location>
</feature>
<feature type="region of interest" description="Disordered" evidence="2">
    <location>
        <begin position="916"/>
        <end position="980"/>
    </location>
</feature>
<dbReference type="InterPro" id="IPR036322">
    <property type="entry name" value="WD40_repeat_dom_sf"/>
</dbReference>
<dbReference type="SUPFAM" id="SSF50978">
    <property type="entry name" value="WD40 repeat-like"/>
    <property type="match status" value="1"/>
</dbReference>
<comment type="caution">
    <text evidence="4">The sequence shown here is derived from an EMBL/GenBank/DDBJ whole genome shotgun (WGS) entry which is preliminary data.</text>
</comment>
<evidence type="ECO:0000313" key="4">
    <source>
        <dbReference type="EMBL" id="CAI7996402.1"/>
    </source>
</evidence>
<dbReference type="Gene3D" id="2.130.10.10">
    <property type="entry name" value="YVTN repeat-like/Quinoprotein amine dehydrogenase"/>
    <property type="match status" value="2"/>
</dbReference>
<dbReference type="GO" id="GO:0007035">
    <property type="term" value="P:vacuolar acidification"/>
    <property type="evidence" value="ECO:0007669"/>
    <property type="project" value="TreeGrafter"/>
</dbReference>
<feature type="compositionally biased region" description="Basic and acidic residues" evidence="2">
    <location>
        <begin position="273"/>
        <end position="285"/>
    </location>
</feature>
<gene>
    <name evidence="4" type="ORF">GBAR_LOCUS1865</name>
</gene>
<protein>
    <submittedName>
        <fullName evidence="4">DmX-like protein 2</fullName>
    </submittedName>
</protein>
<dbReference type="Pfam" id="PF12234">
    <property type="entry name" value="Rav1p_C"/>
    <property type="match status" value="2"/>
</dbReference>
<keyword evidence="5" id="KW-1185">Reference proteome</keyword>
<feature type="region of interest" description="Disordered" evidence="2">
    <location>
        <begin position="203"/>
        <end position="241"/>
    </location>
</feature>
<dbReference type="PANTHER" id="PTHR13950">
    <property type="entry name" value="RABCONNECTIN-RELATED"/>
    <property type="match status" value="1"/>
</dbReference>
<evidence type="ECO:0000313" key="5">
    <source>
        <dbReference type="Proteomes" id="UP001174909"/>
    </source>
</evidence>
<feature type="compositionally biased region" description="Basic and acidic residues" evidence="2">
    <location>
        <begin position="802"/>
        <end position="822"/>
    </location>
</feature>
<sequence>MENGAYLLATCFESIISIFGMALPQVEGDFTKLVANRPNVFLSKKGSANLLVTDSSKVSWVCLLQFPCAKRYPGLSISQFAYTGSNSLLISIGTEIHIYSCMVRGSKLEAFTPSQTGKRAVSKTPSRVFRQRENLEGSGKLSDSDIINLLDFAHARNTPLPQYHPKILLELMNSGKLHAVRAILVNLVKYLLLYESRQTSSEDEGESSFAYGSKDHDNGGSSKRKRMLSVSSDGQLRRSHHLGSKIEVETIPSLSLSKLGIFGTSSASTGEQESTRRDLTERGVEESTEGLDEDDLFTLTATPKEEDFSFSFNEDGEKELDFSDINPATSDLTPEMSAKLTRILQCAQLADLSDLEQVRLMAIAETVANTRMAFDRQLASSVAGGSAPTSMSDPVAPVLGFTAGAGYASTSLAQGVGGGEAMDDCGIRYLLALKNYLSLSESLPSGVRPGRLSPADFIWAFHSDAEMELLAALPCVQRDDLRWSELRNAGVGWWLRSLDTLRRLMERLAKTQFMAKQDPLDSSLLYLAMKKKSLLKGLFRTVGDSRMTKFFAEDFTTERWKRAALKNAFALLSKQRFEHAAAFFLLGGKVWDACEVCISRMGDLQLALVITRLYEGDGGPVYEKILKKTILGISDAAAPTGGRMDRERKQGYVARPNSDPFLRSIACWLLQDYSAALETLLRSEYATDGDTEGPFKPLDPAIFNFYFFLRSQPLLIRRNQHDYRSLRKKSHSLLPSMSVHHDRYSSRSQPISSVGDEPLTALERNLLFGTAYHHLNHGCPLLALDVLAKLPKSSSLGADLNQDERSRSDPTKGGLRAEEAKMGKKRKKIDPTASLTGMIQSGTLREFDYAPKSKGIRTDSVAEEEEEEEEEDWSKPVTLRNETIDDMDWSQPAAPIGRTGNEEDGEIDWSKPITAHMLTGPQNEGEGGDDIDWSQPVSSQFESKRSPSLSPPHFDGQGAFSPPSESAVLEGSEESDGISSYPTLTTLSSQGLFVLSLAEQLQYNACLSILTEELITIHLPPCCDFLWEKGGRAALPLLPLAKSQEEKQLASHCRENAFEKTVLKLRGMLVVWLRREMGIVKEICGFDSGRDDLEESSEDYVPAGYDLLTTLMNYTSLHAGTTPSLITIKLELMHLMNTLLPWSTQLTRTETNVDGETGSTSLVAPPLGGNFPTCAVDPSQLPILTSCSLPAKHLTNLALHLRLMSASVIEVLANHTCPPISSTPLPHVSKVFELCCAISNSITVCLTPINITEIASDFLLSPPDHKSGRSSSFASSEAFELPTTPNTKASKWPGVSRWPKALQSDEGKDPTPMSLILAECCIAMYVGLLSVAWSRHSIGDLLLLLKNCPSQEFWYLAFGGGVDVKRSEEKQQKGGVGGERSVFMKKVDTMKKMLQKVVLKSGEAAGHGLFVAPKRTLLQLFLDSPTDDRSESNQAITFTTHRTLSNASTIAPEFKEDEEEEEEEEYFMGDPYMEEGPSFRLGSVSKEDDIRDPKNPDSFPWCLMNLCITKLVQEGVRKILTTAGLEVLELVTASPLLYSTLKVLDEWESIFARRLDALEMLPEELFTRDDEDTGALFVGVGPAVMRHKFILEPENSPFLGQRAAAKEARQLWEFLVHREECREIFIHHIFSSKGGTGESGAHVGPSSRSLFKAPDSVIWSFCIHPAAQWNPTIMAVALPREIIEIEIPDVAGLDSVPYGDEMSDTMSVGPGTVPKRSHSVAFTGAGDFILVQPAPYPTSSTEANTALKRYSSSGGLHSQTGTHSSILLRRNVIGVKKIVPHPSMAYYLTGSIDGSVRMWEFGTQRVVSQQRSPGTPSITEIRFTPQGNKYGVADTSGKLHLWQGIHTSTKTPYKVLDSGMRQLSDFLFLGSSSLIVAGGDSHDNKNVIIWDTLLPNKRNIVKEYVCHEAGGTAVLAYSQLKQRMFSGGKRGDVCIFDVRQNALIQCLPVHTAAITCMAVSDLEGYLVTGSSEGEIKVLDLTSMDELAVYVNQHAKSRLFRHDGGVTDLCVKPGGILFSSGADGSIRSRTLP</sequence>
<dbReference type="Pfam" id="PF00400">
    <property type="entry name" value="WD40"/>
    <property type="match status" value="2"/>
</dbReference>
<feature type="region of interest" description="Disordered" evidence="2">
    <location>
        <begin position="265"/>
        <end position="291"/>
    </location>
</feature>
<dbReference type="InterPro" id="IPR052208">
    <property type="entry name" value="DmX-like/RAVE_component"/>
</dbReference>
<feature type="region of interest" description="Disordered" evidence="2">
    <location>
        <begin position="888"/>
        <end position="907"/>
    </location>
</feature>